<dbReference type="EMBL" id="JALJOU010000049">
    <property type="protein sequence ID" value="KAK9830897.1"/>
    <property type="molecule type" value="Genomic_DNA"/>
</dbReference>
<dbReference type="Proteomes" id="UP001445335">
    <property type="component" value="Unassembled WGS sequence"/>
</dbReference>
<proteinExistence type="predicted"/>
<keyword evidence="3" id="KW-1185">Reference proteome</keyword>
<dbReference type="PANTHER" id="PTHR36774:SF1">
    <property type="entry name" value="INSULIN-INDUCED PROTEIN"/>
    <property type="match status" value="1"/>
</dbReference>
<gene>
    <name evidence="2" type="ORF">WJX81_002776</name>
</gene>
<evidence type="ECO:0000256" key="1">
    <source>
        <dbReference type="SAM" id="Phobius"/>
    </source>
</evidence>
<evidence type="ECO:0000313" key="3">
    <source>
        <dbReference type="Proteomes" id="UP001445335"/>
    </source>
</evidence>
<protein>
    <submittedName>
        <fullName evidence="2">Uncharacterized protein</fullName>
    </submittedName>
</protein>
<feature type="transmembrane region" description="Helical" evidence="1">
    <location>
        <begin position="77"/>
        <end position="98"/>
    </location>
</feature>
<sequence length="210" mass="22183">MGPLLDGIHGRVQLLEYDWARLELVGLHSSWSVIALLGTFYAVFGGALVALDTLALGDRSASGASAPARSLLLSRTVAPIAGATVPRMAAAAGATAALLQLSAALYARGVPYTVIHAALAPCALGCWAVFDGSLQGLLMSSVAAVAAPFASEIILMQLGLWHYRQPDVFIAGQGIVSWVMWCYFGYTSSLGLLARLLWRQLQQPDTQVEL</sequence>
<organism evidence="2 3">
    <name type="scientific">Elliptochloris bilobata</name>
    <dbReference type="NCBI Taxonomy" id="381761"/>
    <lineage>
        <taxon>Eukaryota</taxon>
        <taxon>Viridiplantae</taxon>
        <taxon>Chlorophyta</taxon>
        <taxon>core chlorophytes</taxon>
        <taxon>Trebouxiophyceae</taxon>
        <taxon>Trebouxiophyceae incertae sedis</taxon>
        <taxon>Elliptochloris clade</taxon>
        <taxon>Elliptochloris</taxon>
    </lineage>
</organism>
<keyword evidence="1" id="KW-0812">Transmembrane</keyword>
<accession>A0AAW1RCH1</accession>
<comment type="caution">
    <text evidence="2">The sequence shown here is derived from an EMBL/GenBank/DDBJ whole genome shotgun (WGS) entry which is preliminary data.</text>
</comment>
<keyword evidence="1" id="KW-0472">Membrane</keyword>
<dbReference type="PANTHER" id="PTHR36774">
    <property type="entry name" value="INSULIN-INDUCED PROTEIN"/>
    <property type="match status" value="1"/>
</dbReference>
<keyword evidence="1" id="KW-1133">Transmembrane helix</keyword>
<reference evidence="2 3" key="1">
    <citation type="journal article" date="2024" name="Nat. Commun.">
        <title>Phylogenomics reveals the evolutionary origins of lichenization in chlorophyte algae.</title>
        <authorList>
            <person name="Puginier C."/>
            <person name="Libourel C."/>
            <person name="Otte J."/>
            <person name="Skaloud P."/>
            <person name="Haon M."/>
            <person name="Grisel S."/>
            <person name="Petersen M."/>
            <person name="Berrin J.G."/>
            <person name="Delaux P.M."/>
            <person name="Dal Grande F."/>
            <person name="Keller J."/>
        </authorList>
    </citation>
    <scope>NUCLEOTIDE SEQUENCE [LARGE SCALE GENOMIC DNA]</scope>
    <source>
        <strain evidence="2 3">SAG 245.80</strain>
    </source>
</reference>
<name>A0AAW1RCH1_9CHLO</name>
<evidence type="ECO:0000313" key="2">
    <source>
        <dbReference type="EMBL" id="KAK9830897.1"/>
    </source>
</evidence>
<feature type="transmembrane region" description="Helical" evidence="1">
    <location>
        <begin position="31"/>
        <end position="56"/>
    </location>
</feature>
<dbReference type="AlphaFoldDB" id="A0AAW1RCH1"/>
<feature type="transmembrane region" description="Helical" evidence="1">
    <location>
        <begin position="110"/>
        <end position="130"/>
    </location>
</feature>
<feature type="transmembrane region" description="Helical" evidence="1">
    <location>
        <begin position="175"/>
        <end position="198"/>
    </location>
</feature>
<feature type="transmembrane region" description="Helical" evidence="1">
    <location>
        <begin position="142"/>
        <end position="163"/>
    </location>
</feature>